<dbReference type="CDD" id="cd07814">
    <property type="entry name" value="SRPBCC_CalC_Aha1-like"/>
    <property type="match status" value="1"/>
</dbReference>
<name>A0ABW4SQZ6_9ACTN</name>
<dbReference type="SUPFAM" id="SSF55961">
    <property type="entry name" value="Bet v1-like"/>
    <property type="match status" value="1"/>
</dbReference>
<protein>
    <submittedName>
        <fullName evidence="3">SRPBCC domain-containing protein</fullName>
    </submittedName>
</protein>
<proteinExistence type="inferred from homology"/>
<evidence type="ECO:0000259" key="2">
    <source>
        <dbReference type="Pfam" id="PF08327"/>
    </source>
</evidence>
<reference evidence="4" key="1">
    <citation type="journal article" date="2019" name="Int. J. Syst. Evol. Microbiol.">
        <title>The Global Catalogue of Microorganisms (GCM) 10K type strain sequencing project: providing services to taxonomists for standard genome sequencing and annotation.</title>
        <authorList>
            <consortium name="The Broad Institute Genomics Platform"/>
            <consortium name="The Broad Institute Genome Sequencing Center for Infectious Disease"/>
            <person name="Wu L."/>
            <person name="Ma J."/>
        </authorList>
    </citation>
    <scope>NUCLEOTIDE SEQUENCE [LARGE SCALE GENOMIC DNA]</scope>
    <source>
        <strain evidence="4">ICMP 6774ER</strain>
    </source>
</reference>
<evidence type="ECO:0000313" key="4">
    <source>
        <dbReference type="Proteomes" id="UP001597368"/>
    </source>
</evidence>
<evidence type="ECO:0000256" key="1">
    <source>
        <dbReference type="ARBA" id="ARBA00006817"/>
    </source>
</evidence>
<dbReference type="Gene3D" id="3.30.530.20">
    <property type="match status" value="1"/>
</dbReference>
<keyword evidence="4" id="KW-1185">Reference proteome</keyword>
<dbReference type="RefSeq" id="WP_379570477.1">
    <property type="nucleotide sequence ID" value="NZ_JBHUFV010000013.1"/>
</dbReference>
<dbReference type="InterPro" id="IPR023393">
    <property type="entry name" value="START-like_dom_sf"/>
</dbReference>
<sequence>MTNTEPSPGTHAKANGDYQKTIHVRAHPDKLFDALTTPSGLAAWWTDVMGSGDTGGELRFSFDPPEPCVMHVDQVTRPFSVQWTVTSCDFLPDWVGTRPTFTITPVGGGASELRFRHQGLTQELECIELCTRGWDHFLESLRQYVEAGRGMPFGGSADNARRLQERA</sequence>
<organism evidence="3 4">
    <name type="scientific">Nonomuraea mangrovi</name>
    <dbReference type="NCBI Taxonomy" id="2316207"/>
    <lineage>
        <taxon>Bacteria</taxon>
        <taxon>Bacillati</taxon>
        <taxon>Actinomycetota</taxon>
        <taxon>Actinomycetes</taxon>
        <taxon>Streptosporangiales</taxon>
        <taxon>Streptosporangiaceae</taxon>
        <taxon>Nonomuraea</taxon>
    </lineage>
</organism>
<comment type="caution">
    <text evidence="3">The sequence shown here is derived from an EMBL/GenBank/DDBJ whole genome shotgun (WGS) entry which is preliminary data.</text>
</comment>
<dbReference type="Proteomes" id="UP001597368">
    <property type="component" value="Unassembled WGS sequence"/>
</dbReference>
<dbReference type="EMBL" id="JBHUFV010000013">
    <property type="protein sequence ID" value="MFD1931270.1"/>
    <property type="molecule type" value="Genomic_DNA"/>
</dbReference>
<comment type="similarity">
    <text evidence="1">Belongs to the AHA1 family.</text>
</comment>
<feature type="domain" description="Activator of Hsp90 ATPase homologue 1/2-like C-terminal" evidence="2">
    <location>
        <begin position="26"/>
        <end position="146"/>
    </location>
</feature>
<gene>
    <name evidence="3" type="ORF">ACFSKW_07265</name>
</gene>
<dbReference type="Pfam" id="PF08327">
    <property type="entry name" value="AHSA1"/>
    <property type="match status" value="1"/>
</dbReference>
<dbReference type="InterPro" id="IPR013538">
    <property type="entry name" value="ASHA1/2-like_C"/>
</dbReference>
<accession>A0ABW4SQZ6</accession>
<evidence type="ECO:0000313" key="3">
    <source>
        <dbReference type="EMBL" id="MFD1931270.1"/>
    </source>
</evidence>